<sequence>MQKNKQLERLAAKYAQASGPEREAVDATLVSPGRSAVVEMVKPRGKVEYMPSGYSAKLGIAPRCEAPEAGADRMTKMLRMYPLHVYRIWPAGCGFGFSQGWARDNWNRVMEFHDLFWSEAGDVYLERHRSEIPVMEHDEQGGLRRCAHV</sequence>
<dbReference type="KEGG" id="dvl:Dvul_1053"/>
<evidence type="ECO:0000313" key="2">
    <source>
        <dbReference type="Proteomes" id="UP000009173"/>
    </source>
</evidence>
<gene>
    <name evidence="1" type="ordered locus">Dvul_1053</name>
</gene>
<organism evidence="1 2">
    <name type="scientific">Nitratidesulfovibrio vulgaris (strain DP4)</name>
    <name type="common">Desulfovibrio vulgaris</name>
    <dbReference type="NCBI Taxonomy" id="391774"/>
    <lineage>
        <taxon>Bacteria</taxon>
        <taxon>Pseudomonadati</taxon>
        <taxon>Thermodesulfobacteriota</taxon>
        <taxon>Desulfovibrionia</taxon>
        <taxon>Desulfovibrionales</taxon>
        <taxon>Desulfovibrionaceae</taxon>
        <taxon>Nitratidesulfovibrio</taxon>
    </lineage>
</organism>
<reference evidence="2" key="1">
    <citation type="journal article" date="2009" name="Environ. Microbiol.">
        <title>Contribution of mobile genetic elements to Desulfovibrio vulgaris genome plasticity.</title>
        <authorList>
            <person name="Walker C.B."/>
            <person name="Stolyar S."/>
            <person name="Chivian D."/>
            <person name="Pinel N."/>
            <person name="Gabster J.A."/>
            <person name="Dehal P.S."/>
            <person name="He Z."/>
            <person name="Yang Z.K."/>
            <person name="Yen H.C."/>
            <person name="Zhou J."/>
            <person name="Wall J.D."/>
            <person name="Hazen T.C."/>
            <person name="Arkin A.P."/>
            <person name="Stahl D.A."/>
        </authorList>
    </citation>
    <scope>NUCLEOTIDE SEQUENCE [LARGE SCALE GENOMIC DNA]</scope>
    <source>
        <strain evidence="2">DP4</strain>
    </source>
</reference>
<protein>
    <submittedName>
        <fullName evidence="1">Uncharacterized protein</fullName>
    </submittedName>
</protein>
<dbReference type="RefSeq" id="WP_011792016.1">
    <property type="nucleotide sequence ID" value="NC_008751.1"/>
</dbReference>
<dbReference type="Proteomes" id="UP000009173">
    <property type="component" value="Chromosome"/>
</dbReference>
<dbReference type="HOGENOM" id="CLU_1746722_0_0_7"/>
<evidence type="ECO:0000313" key="1">
    <source>
        <dbReference type="EMBL" id="ABM28073.1"/>
    </source>
</evidence>
<name>A0A0H3A7R5_NITV4</name>
<accession>A0A0H3A7R5</accession>
<dbReference type="EMBL" id="CP000527">
    <property type="protein sequence ID" value="ABM28073.1"/>
    <property type="molecule type" value="Genomic_DNA"/>
</dbReference>
<proteinExistence type="predicted"/>
<dbReference type="AlphaFoldDB" id="A0A0H3A7R5"/>